<organism evidence="6 7">
    <name type="scientific">Methylobacillus methanolivorans</name>
    <dbReference type="NCBI Taxonomy" id="1848927"/>
    <lineage>
        <taxon>Bacteria</taxon>
        <taxon>Pseudomonadati</taxon>
        <taxon>Pseudomonadota</taxon>
        <taxon>Betaproteobacteria</taxon>
        <taxon>Nitrosomonadales</taxon>
        <taxon>Methylophilaceae</taxon>
        <taxon>Methylobacillus</taxon>
    </lineage>
</organism>
<dbReference type="Pfam" id="PF04794">
    <property type="entry name" value="YdjC"/>
    <property type="match status" value="1"/>
</dbReference>
<keyword evidence="3" id="KW-0378">Hydrolase</keyword>
<dbReference type="EMBL" id="JBIWXY010000001">
    <property type="protein sequence ID" value="MFJ5445185.1"/>
    <property type="molecule type" value="Genomic_DNA"/>
</dbReference>
<proteinExistence type="predicted"/>
<dbReference type="SUPFAM" id="SSF88713">
    <property type="entry name" value="Glycoside hydrolase/deacetylase"/>
    <property type="match status" value="1"/>
</dbReference>
<keyword evidence="5" id="KW-0119">Carbohydrate metabolism</keyword>
<evidence type="ECO:0000256" key="3">
    <source>
        <dbReference type="ARBA" id="ARBA00022801"/>
    </source>
</evidence>
<accession>A0ABW8GIH6</accession>
<keyword evidence="7" id="KW-1185">Reference proteome</keyword>
<dbReference type="CDD" id="cd10807">
    <property type="entry name" value="YdjC_like_3"/>
    <property type="match status" value="1"/>
</dbReference>
<evidence type="ECO:0000256" key="1">
    <source>
        <dbReference type="ARBA" id="ARBA00001946"/>
    </source>
</evidence>
<comment type="caution">
    <text evidence="6">The sequence shown here is derived from an EMBL/GenBank/DDBJ whole genome shotgun (WGS) entry which is preliminary data.</text>
</comment>
<dbReference type="InterPro" id="IPR011330">
    <property type="entry name" value="Glyco_hydro/deAcase_b/a-brl"/>
</dbReference>
<evidence type="ECO:0000256" key="4">
    <source>
        <dbReference type="ARBA" id="ARBA00022842"/>
    </source>
</evidence>
<dbReference type="InterPro" id="IPR006879">
    <property type="entry name" value="YdjC-like"/>
</dbReference>
<gene>
    <name evidence="6" type="ORF">ACIKP9_02975</name>
</gene>
<dbReference type="Gene3D" id="3.20.20.370">
    <property type="entry name" value="Glycoside hydrolase/deacetylase"/>
    <property type="match status" value="1"/>
</dbReference>
<evidence type="ECO:0000256" key="5">
    <source>
        <dbReference type="ARBA" id="ARBA00023277"/>
    </source>
</evidence>
<dbReference type="RefSeq" id="WP_400879103.1">
    <property type="nucleotide sequence ID" value="NZ_JBIWXY010000001.1"/>
</dbReference>
<dbReference type="Proteomes" id="UP001617669">
    <property type="component" value="Unassembled WGS sequence"/>
</dbReference>
<keyword evidence="2" id="KW-0479">Metal-binding</keyword>
<evidence type="ECO:0000256" key="2">
    <source>
        <dbReference type="ARBA" id="ARBA00022723"/>
    </source>
</evidence>
<sequence length="273" mass="30093">MATPLILSADDYAQSADIDHGILKLIRLGRLTATSCLSLSPRWHEAAAAISPDIRQQADIGLHLDFTQFSYPLRLSHPQLVIRSLLRQLSHKQIQATIRLQLDAFEKEIGSAPDYIDGHQHVHQLPQIRDALLSELQSRYSGKLPWLRISHPAHDGLKGLVISALGSSTMRKLALKRGFSTTRTLLGVYGFNSNAENYLEQLNQWLAVVANGNAKGQPYALMCHPGLVSADQTDPIGQARPIEYEVLAGHAFNERLAALNIMPVKGSELFAKA</sequence>
<protein>
    <submittedName>
        <fullName evidence="6">ChbG/HpnK family deacetylase</fullName>
    </submittedName>
</protein>
<dbReference type="PANTHER" id="PTHR31609:SF1">
    <property type="entry name" value="CARBOHYDRATE DEACETYLASE"/>
    <property type="match status" value="1"/>
</dbReference>
<evidence type="ECO:0000313" key="7">
    <source>
        <dbReference type="Proteomes" id="UP001617669"/>
    </source>
</evidence>
<dbReference type="PANTHER" id="PTHR31609">
    <property type="entry name" value="YDJC DEACETYLASE FAMILY MEMBER"/>
    <property type="match status" value="1"/>
</dbReference>
<comment type="cofactor">
    <cofactor evidence="1">
        <name>Mg(2+)</name>
        <dbReference type="ChEBI" id="CHEBI:18420"/>
    </cofactor>
</comment>
<name>A0ABW8GIH6_9PROT</name>
<evidence type="ECO:0000313" key="6">
    <source>
        <dbReference type="EMBL" id="MFJ5445185.1"/>
    </source>
</evidence>
<keyword evidence="4" id="KW-0460">Magnesium</keyword>
<reference evidence="6 7" key="1">
    <citation type="submission" date="2024-11" db="EMBL/GenBank/DDBJ databases">
        <authorList>
            <person name="Kaparullina E.N."/>
            <person name="Delegan Y.A."/>
            <person name="Doronina N.V."/>
        </authorList>
    </citation>
    <scope>NUCLEOTIDE SEQUENCE [LARGE SCALE GENOMIC DNA]</scope>
    <source>
        <strain evidence="6 7">7sh_L</strain>
    </source>
</reference>